<organism evidence="2 3">
    <name type="scientific">Cardiocondyla obscurior</name>
    <dbReference type="NCBI Taxonomy" id="286306"/>
    <lineage>
        <taxon>Eukaryota</taxon>
        <taxon>Metazoa</taxon>
        <taxon>Ecdysozoa</taxon>
        <taxon>Arthropoda</taxon>
        <taxon>Hexapoda</taxon>
        <taxon>Insecta</taxon>
        <taxon>Pterygota</taxon>
        <taxon>Neoptera</taxon>
        <taxon>Endopterygota</taxon>
        <taxon>Hymenoptera</taxon>
        <taxon>Apocrita</taxon>
        <taxon>Aculeata</taxon>
        <taxon>Formicoidea</taxon>
        <taxon>Formicidae</taxon>
        <taxon>Myrmicinae</taxon>
        <taxon>Cardiocondyla</taxon>
    </lineage>
</organism>
<dbReference type="PANTHER" id="PTHR21255:SF65">
    <property type="entry name" value="TCTEX1 DOMAIN-CONTAINING PROTEIN 2"/>
    <property type="match status" value="1"/>
</dbReference>
<proteinExistence type="inferred from homology"/>
<dbReference type="AlphaFoldDB" id="A0AAW2FN70"/>
<sequence>MIGKFVHLKNPSNLSLIRNAKAIPFIFRRDKNNSKIPRYQNTYRLEPYKRWNFKIVDKILINRMQEYLANWKYEPLTCVEMCQKISEDVRDKIYKLCYDRYKILVIISIVQKLEQGVRMDFGKLCDHQRDTYSTYVIETTKYVAMGLVVGIYYD</sequence>
<evidence type="ECO:0000256" key="1">
    <source>
        <dbReference type="ARBA" id="ARBA00005361"/>
    </source>
</evidence>
<dbReference type="InterPro" id="IPR038586">
    <property type="entry name" value="Tctex-1-like_sf"/>
</dbReference>
<dbReference type="GO" id="GO:0005737">
    <property type="term" value="C:cytoplasm"/>
    <property type="evidence" value="ECO:0007669"/>
    <property type="project" value="TreeGrafter"/>
</dbReference>
<dbReference type="GO" id="GO:0005868">
    <property type="term" value="C:cytoplasmic dynein complex"/>
    <property type="evidence" value="ECO:0007669"/>
    <property type="project" value="TreeGrafter"/>
</dbReference>
<name>A0AAW2FN70_9HYME</name>
<comment type="similarity">
    <text evidence="1">Belongs to the dynein light chain Tctex-type family.</text>
</comment>
<dbReference type="InterPro" id="IPR005334">
    <property type="entry name" value="Tctex-1-like"/>
</dbReference>
<protein>
    <submittedName>
        <fullName evidence="2">Uncharacterized protein</fullName>
    </submittedName>
</protein>
<dbReference type="EMBL" id="JADYXP020000010">
    <property type="protein sequence ID" value="KAL0115582.1"/>
    <property type="molecule type" value="Genomic_DNA"/>
</dbReference>
<dbReference type="Gene3D" id="3.30.1140.40">
    <property type="entry name" value="Tctex-1"/>
    <property type="match status" value="1"/>
</dbReference>
<dbReference type="Pfam" id="PF03645">
    <property type="entry name" value="Tctex-1"/>
    <property type="match status" value="1"/>
</dbReference>
<keyword evidence="3" id="KW-1185">Reference proteome</keyword>
<dbReference type="PANTHER" id="PTHR21255">
    <property type="entry name" value="T-COMPLEX-ASSOCIATED-TESTIS-EXPRESSED 1/ DYNEIN LIGHT CHAIN"/>
    <property type="match status" value="1"/>
</dbReference>
<evidence type="ECO:0000313" key="2">
    <source>
        <dbReference type="EMBL" id="KAL0115582.1"/>
    </source>
</evidence>
<accession>A0AAW2FN70</accession>
<comment type="caution">
    <text evidence="2">The sequence shown here is derived from an EMBL/GenBank/DDBJ whole genome shotgun (WGS) entry which is preliminary data.</text>
</comment>
<evidence type="ECO:0000313" key="3">
    <source>
        <dbReference type="Proteomes" id="UP001430953"/>
    </source>
</evidence>
<dbReference type="GO" id="GO:0007018">
    <property type="term" value="P:microtubule-based movement"/>
    <property type="evidence" value="ECO:0007669"/>
    <property type="project" value="TreeGrafter"/>
</dbReference>
<dbReference type="GO" id="GO:0045505">
    <property type="term" value="F:dynein intermediate chain binding"/>
    <property type="evidence" value="ECO:0007669"/>
    <property type="project" value="TreeGrafter"/>
</dbReference>
<gene>
    <name evidence="2" type="ORF">PUN28_010830</name>
</gene>
<reference evidence="2 3" key="1">
    <citation type="submission" date="2023-03" db="EMBL/GenBank/DDBJ databases">
        <title>High recombination rates correlate with genetic variation in Cardiocondyla obscurior ants.</title>
        <authorList>
            <person name="Errbii M."/>
        </authorList>
    </citation>
    <scope>NUCLEOTIDE SEQUENCE [LARGE SCALE GENOMIC DNA]</scope>
    <source>
        <strain evidence="2">Alpha-2009</strain>
        <tissue evidence="2">Whole body</tissue>
    </source>
</reference>
<dbReference type="Proteomes" id="UP001430953">
    <property type="component" value="Unassembled WGS sequence"/>
</dbReference>
<dbReference type="CDD" id="cd21451">
    <property type="entry name" value="DLC-like_TCTEX1D"/>
    <property type="match status" value="1"/>
</dbReference>